<accession>A0A562J7T7</accession>
<name>A0A562J7T7_9FIRM</name>
<dbReference type="Proteomes" id="UP000315343">
    <property type="component" value="Unassembled WGS sequence"/>
</dbReference>
<dbReference type="Pfam" id="PF18937">
    <property type="entry name" value="DUF5685"/>
    <property type="match status" value="1"/>
</dbReference>
<protein>
    <submittedName>
        <fullName evidence="1">Uncharacterized protein</fullName>
    </submittedName>
</protein>
<reference evidence="1 2" key="1">
    <citation type="submission" date="2019-07" db="EMBL/GenBank/DDBJ databases">
        <title>Genomic Encyclopedia of Type Strains, Phase I: the one thousand microbial genomes (KMG-I) project.</title>
        <authorList>
            <person name="Kyrpides N."/>
        </authorList>
    </citation>
    <scope>NUCLEOTIDE SEQUENCE [LARGE SCALE GENOMIC DNA]</scope>
    <source>
        <strain evidence="1 2">DSM 13558</strain>
    </source>
</reference>
<keyword evidence="2" id="KW-1185">Reference proteome</keyword>
<dbReference type="OrthoDB" id="1722540at2"/>
<sequence length="273" mass="32514">MFGYVTINKMELKFKEYYSYRGYYCGLCKCLKTEYSNLSRFTLNYDMTFLILLLSSLYEPENKSYNERCMVHPTKKQLVIQNEITEYAASMNIMLSYYNMIDNWNDERDVKSLAVCKALEKDFRKASLKYSEKAEKIKERLQNISKLEKENTRDVDAVSNEFGHLMEEIFLYKRDEWEKILRKVGFYAGKYIYFLDAYEDMEKDEKSGSYNPFNNLEIEDKKDYARELSMLNLSFLSNEIEKLPLEQDKGIIDNIIYSGILNKINNVDKEKIK</sequence>
<dbReference type="InterPro" id="IPR043740">
    <property type="entry name" value="DUF5685"/>
</dbReference>
<dbReference type="RefSeq" id="WP_145084143.1">
    <property type="nucleotide sequence ID" value="NZ_DAMBUX010000008.1"/>
</dbReference>
<dbReference type="EMBL" id="VLKH01000007">
    <property type="protein sequence ID" value="TWH78985.1"/>
    <property type="molecule type" value="Genomic_DNA"/>
</dbReference>
<proteinExistence type="predicted"/>
<dbReference type="AlphaFoldDB" id="A0A562J7T7"/>
<evidence type="ECO:0000313" key="1">
    <source>
        <dbReference type="EMBL" id="TWH78985.1"/>
    </source>
</evidence>
<gene>
    <name evidence="1" type="ORF">LY60_02511</name>
</gene>
<comment type="caution">
    <text evidence="1">The sequence shown here is derived from an EMBL/GenBank/DDBJ whole genome shotgun (WGS) entry which is preliminary data.</text>
</comment>
<evidence type="ECO:0000313" key="2">
    <source>
        <dbReference type="Proteomes" id="UP000315343"/>
    </source>
</evidence>
<organism evidence="1 2">
    <name type="scientific">Sedimentibacter saalensis</name>
    <dbReference type="NCBI Taxonomy" id="130788"/>
    <lineage>
        <taxon>Bacteria</taxon>
        <taxon>Bacillati</taxon>
        <taxon>Bacillota</taxon>
        <taxon>Tissierellia</taxon>
        <taxon>Sedimentibacter</taxon>
    </lineage>
</organism>